<dbReference type="InterPro" id="IPR007146">
    <property type="entry name" value="Sas10/Utp3/C1D"/>
</dbReference>
<gene>
    <name evidence="9" type="ORF">JTE90_019333</name>
</gene>
<dbReference type="GO" id="GO:0003677">
    <property type="term" value="F:DNA binding"/>
    <property type="evidence" value="ECO:0007669"/>
    <property type="project" value="UniProtKB-KW"/>
</dbReference>
<evidence type="ECO:0000256" key="1">
    <source>
        <dbReference type="ARBA" id="ARBA00004123"/>
    </source>
</evidence>
<keyword evidence="7" id="KW-0238">DNA-binding</keyword>
<dbReference type="GO" id="GO:0005737">
    <property type="term" value="C:cytoplasm"/>
    <property type="evidence" value="ECO:0007669"/>
    <property type="project" value="UniProtKB-SubCell"/>
</dbReference>
<dbReference type="GO" id="GO:0005730">
    <property type="term" value="C:nucleolus"/>
    <property type="evidence" value="ECO:0007669"/>
    <property type="project" value="UniProtKB-SubCell"/>
</dbReference>
<comment type="caution">
    <text evidence="9">The sequence shown here is derived from an EMBL/GenBank/DDBJ whole genome shotgun (WGS) entry which is preliminary data.</text>
</comment>
<comment type="function">
    <text evidence="7">Plays a role in the recruitment of the exosome to pre-rRNA to mediate the 3'-5' end processing of the 5.8S rRNA.</text>
</comment>
<comment type="similarity">
    <text evidence="2 7">Belongs to the C1D family.</text>
</comment>
<accession>A0AAV6UMF9</accession>
<proteinExistence type="inferred from homology"/>
<keyword evidence="6 7" id="KW-0539">Nucleus</keyword>
<comment type="subunit">
    <text evidence="7">Monomer and homodimer.</text>
</comment>
<reference evidence="9 10" key="1">
    <citation type="journal article" date="2022" name="Nat. Ecol. Evol.">
        <title>A masculinizing supergene underlies an exaggerated male reproductive morph in a spider.</title>
        <authorList>
            <person name="Hendrickx F."/>
            <person name="De Corte Z."/>
            <person name="Sonet G."/>
            <person name="Van Belleghem S.M."/>
            <person name="Kostlbacher S."/>
            <person name="Vangestel C."/>
        </authorList>
    </citation>
    <scope>NUCLEOTIDE SEQUENCE [LARGE SCALE GENOMIC DNA]</scope>
    <source>
        <strain evidence="9">W744_W776</strain>
    </source>
</reference>
<protein>
    <recommendedName>
        <fullName evidence="3 7">Nuclear nucleic acid-binding protein C1D</fullName>
    </recommendedName>
</protein>
<evidence type="ECO:0000256" key="5">
    <source>
        <dbReference type="ARBA" id="ARBA00022884"/>
    </source>
</evidence>
<dbReference type="EMBL" id="JAFNEN010000363">
    <property type="protein sequence ID" value="KAG8184730.1"/>
    <property type="molecule type" value="Genomic_DNA"/>
</dbReference>
<dbReference type="Pfam" id="PF04000">
    <property type="entry name" value="Sas10_Utp3"/>
    <property type="match status" value="1"/>
</dbReference>
<evidence type="ECO:0000256" key="2">
    <source>
        <dbReference type="ARBA" id="ARBA00009154"/>
    </source>
</evidence>
<keyword evidence="5 7" id="KW-0694">RNA-binding</keyword>
<dbReference type="GO" id="GO:0003723">
    <property type="term" value="F:RNA binding"/>
    <property type="evidence" value="ECO:0007669"/>
    <property type="project" value="UniProtKB-UniRule"/>
</dbReference>
<feature type="compositionally biased region" description="Low complexity" evidence="8">
    <location>
        <begin position="123"/>
        <end position="139"/>
    </location>
</feature>
<feature type="region of interest" description="Disordered" evidence="8">
    <location>
        <begin position="117"/>
        <end position="163"/>
    </location>
</feature>
<comment type="subcellular location">
    <subcellularLocation>
        <location evidence="7">Cytoplasm</location>
    </subcellularLocation>
    <subcellularLocation>
        <location evidence="7">Nucleus</location>
        <location evidence="7">Nucleolus</location>
    </subcellularLocation>
    <subcellularLocation>
        <location evidence="1 7">Nucleus</location>
    </subcellularLocation>
</comment>
<dbReference type="GO" id="GO:0000460">
    <property type="term" value="P:maturation of 5.8S rRNA"/>
    <property type="evidence" value="ECO:0007669"/>
    <property type="project" value="TreeGrafter"/>
</dbReference>
<evidence type="ECO:0000256" key="6">
    <source>
        <dbReference type="ARBA" id="ARBA00023242"/>
    </source>
</evidence>
<evidence type="ECO:0000313" key="10">
    <source>
        <dbReference type="Proteomes" id="UP000827092"/>
    </source>
</evidence>
<dbReference type="GO" id="GO:0010468">
    <property type="term" value="P:regulation of gene expression"/>
    <property type="evidence" value="ECO:0007669"/>
    <property type="project" value="TreeGrafter"/>
</dbReference>
<evidence type="ECO:0000313" key="9">
    <source>
        <dbReference type="EMBL" id="KAG8184730.1"/>
    </source>
</evidence>
<organism evidence="9 10">
    <name type="scientific">Oedothorax gibbosus</name>
    <dbReference type="NCBI Taxonomy" id="931172"/>
    <lineage>
        <taxon>Eukaryota</taxon>
        <taxon>Metazoa</taxon>
        <taxon>Ecdysozoa</taxon>
        <taxon>Arthropoda</taxon>
        <taxon>Chelicerata</taxon>
        <taxon>Arachnida</taxon>
        <taxon>Araneae</taxon>
        <taxon>Araneomorphae</taxon>
        <taxon>Entelegynae</taxon>
        <taxon>Araneoidea</taxon>
        <taxon>Linyphiidae</taxon>
        <taxon>Erigoninae</taxon>
        <taxon>Oedothorax</taxon>
    </lineage>
</organism>
<evidence type="ECO:0000256" key="7">
    <source>
        <dbReference type="RuleBase" id="RU368003"/>
    </source>
</evidence>
<dbReference type="PANTHER" id="PTHR15341:SF3">
    <property type="entry name" value="NUCLEAR NUCLEIC ACID-BINDING PROTEIN C1D"/>
    <property type="match status" value="1"/>
</dbReference>
<evidence type="ECO:0000256" key="8">
    <source>
        <dbReference type="SAM" id="MobiDB-lite"/>
    </source>
</evidence>
<dbReference type="InterPro" id="IPR011082">
    <property type="entry name" value="Exosome-assoc_fac/DNA_repair"/>
</dbReference>
<dbReference type="PANTHER" id="PTHR15341">
    <property type="entry name" value="SUN-COR STEROID HORMONE RECEPTOR CO-REPRESSOR"/>
    <property type="match status" value="1"/>
</dbReference>
<dbReference type="GO" id="GO:0000178">
    <property type="term" value="C:exosome (RNase complex)"/>
    <property type="evidence" value="ECO:0007669"/>
    <property type="project" value="TreeGrafter"/>
</dbReference>
<keyword evidence="7" id="KW-0963">Cytoplasm</keyword>
<feature type="compositionally biased region" description="Basic residues" evidence="8">
    <location>
        <begin position="153"/>
        <end position="163"/>
    </location>
</feature>
<name>A0AAV6UMF9_9ARAC</name>
<sequence>MSEEMDIPSEILEDLQSFHENLKKMEETLNPLIKTNVNSLDVKLLPLDRARLNLISGYALNSLYWMYLNTLGEDPKHHKIKRELERYKSFMQTVKEITDKDKAPVLDKGAAKRFLRNALWEPSGDQNGASGSQSSSPSQVVGDEVEKAQRKPRDGHKNKRRRR</sequence>
<evidence type="ECO:0000256" key="4">
    <source>
        <dbReference type="ARBA" id="ARBA00022552"/>
    </source>
</evidence>
<keyword evidence="10" id="KW-1185">Reference proteome</keyword>
<keyword evidence="4 7" id="KW-0698">rRNA processing</keyword>
<evidence type="ECO:0000256" key="3">
    <source>
        <dbReference type="ARBA" id="ARBA00015212"/>
    </source>
</evidence>
<dbReference type="AlphaFoldDB" id="A0AAV6UMF9"/>
<dbReference type="Proteomes" id="UP000827092">
    <property type="component" value="Unassembled WGS sequence"/>
</dbReference>